<evidence type="ECO:0000256" key="1">
    <source>
        <dbReference type="SAM" id="SignalP"/>
    </source>
</evidence>
<reference evidence="2 3" key="1">
    <citation type="submission" date="2021-06" db="EMBL/GenBank/DDBJ databases">
        <authorList>
            <person name="Palmer J.M."/>
        </authorList>
    </citation>
    <scope>NUCLEOTIDE SEQUENCE [LARGE SCALE GENOMIC DNA]</scope>
    <source>
        <strain evidence="2 3">XC_2019</strain>
        <tissue evidence="2">Muscle</tissue>
    </source>
</reference>
<name>A0ABV0QQH3_9TELE</name>
<accession>A0ABV0QQH3</accession>
<keyword evidence="3" id="KW-1185">Reference proteome</keyword>
<dbReference type="EMBL" id="JAHRIN010018687">
    <property type="protein sequence ID" value="MEQ2198095.1"/>
    <property type="molecule type" value="Genomic_DNA"/>
</dbReference>
<proteinExistence type="predicted"/>
<comment type="caution">
    <text evidence="2">The sequence shown here is derived from an EMBL/GenBank/DDBJ whole genome shotgun (WGS) entry which is preliminary data.</text>
</comment>
<protein>
    <submittedName>
        <fullName evidence="2">Uncharacterized protein</fullName>
    </submittedName>
</protein>
<keyword evidence="1" id="KW-0732">Signal</keyword>
<evidence type="ECO:0000313" key="3">
    <source>
        <dbReference type="Proteomes" id="UP001434883"/>
    </source>
</evidence>
<dbReference type="Proteomes" id="UP001434883">
    <property type="component" value="Unassembled WGS sequence"/>
</dbReference>
<feature type="signal peptide" evidence="1">
    <location>
        <begin position="1"/>
        <end position="17"/>
    </location>
</feature>
<gene>
    <name evidence="2" type="ORF">XENOCAPTIV_007691</name>
</gene>
<evidence type="ECO:0000313" key="2">
    <source>
        <dbReference type="EMBL" id="MEQ2198095.1"/>
    </source>
</evidence>
<organism evidence="2 3">
    <name type="scientific">Xenoophorus captivus</name>
    <dbReference type="NCBI Taxonomy" id="1517983"/>
    <lineage>
        <taxon>Eukaryota</taxon>
        <taxon>Metazoa</taxon>
        <taxon>Chordata</taxon>
        <taxon>Craniata</taxon>
        <taxon>Vertebrata</taxon>
        <taxon>Euteleostomi</taxon>
        <taxon>Actinopterygii</taxon>
        <taxon>Neopterygii</taxon>
        <taxon>Teleostei</taxon>
        <taxon>Neoteleostei</taxon>
        <taxon>Acanthomorphata</taxon>
        <taxon>Ovalentaria</taxon>
        <taxon>Atherinomorphae</taxon>
        <taxon>Cyprinodontiformes</taxon>
        <taxon>Goodeidae</taxon>
        <taxon>Xenoophorus</taxon>
    </lineage>
</organism>
<dbReference type="PANTHER" id="PTHR47236:SF4">
    <property type="entry name" value="GENE 9195-RELATED"/>
    <property type="match status" value="1"/>
</dbReference>
<dbReference type="PANTHER" id="PTHR47236">
    <property type="entry name" value="GENE, 32742-RELATED-RELATED"/>
    <property type="match status" value="1"/>
</dbReference>
<dbReference type="Gene3D" id="2.10.50.10">
    <property type="entry name" value="Tumor Necrosis Factor Receptor, subunit A, domain 2"/>
    <property type="match status" value="1"/>
</dbReference>
<feature type="chain" id="PRO_5047457686" evidence="1">
    <location>
        <begin position="18"/>
        <end position="261"/>
    </location>
</feature>
<sequence>MAPVVTLALLATAVLLAQRAKCPVKLALTVRSLEHLSHFCPAGTVLPQPCPIGTFNNQTGAHSLSACLPCPSGVYCSSYGASTPQGGVSMQNCFACPAGHYCSSDGLAFPSGPCSAGFYCPFDFSSTTPYAFLCPKGQWCHSPALMGRTPIQTRVGYRKRKSVCHALQGSSAGFTPQGSVSNMTHCQWGVQCAGPCPPGDPVIHLCPAGHYCDGLPGSDFSVGTGPRPCPMFTYRASPGAGSKGDCLPCPPGSNCNSTGTM</sequence>
<dbReference type="SMART" id="SM01411">
    <property type="entry name" value="Ephrin_rec_like"/>
    <property type="match status" value="2"/>
</dbReference>